<proteinExistence type="predicted"/>
<feature type="domain" description="Transcriptional regulator LacI/GalR-like sensor" evidence="5">
    <location>
        <begin position="3"/>
        <end position="75"/>
    </location>
</feature>
<protein>
    <submittedName>
        <fullName evidence="6">HTH-type transcriptional repressor purR Purine nucleotide synthesis repressor Pur regulon repressor</fullName>
    </submittedName>
</protein>
<evidence type="ECO:0000313" key="7">
    <source>
        <dbReference type="Proteomes" id="UP000281393"/>
    </source>
</evidence>
<dbReference type="Gene3D" id="3.40.50.2300">
    <property type="match status" value="1"/>
</dbReference>
<keyword evidence="3" id="KW-0238">DNA-binding</keyword>
<evidence type="ECO:0000256" key="2">
    <source>
        <dbReference type="ARBA" id="ARBA00023015"/>
    </source>
</evidence>
<keyword evidence="2" id="KW-0805">Transcription regulation</keyword>
<dbReference type="Proteomes" id="UP000281393">
    <property type="component" value="Chromosome"/>
</dbReference>
<organism evidence="6 7">
    <name type="scientific">Salmonella enterica subsp. enterica serovar Daytona</name>
    <dbReference type="NCBI Taxonomy" id="1962639"/>
    <lineage>
        <taxon>Bacteria</taxon>
        <taxon>Pseudomonadati</taxon>
        <taxon>Pseudomonadota</taxon>
        <taxon>Gammaproteobacteria</taxon>
        <taxon>Enterobacterales</taxon>
        <taxon>Enterobacteriaceae</taxon>
        <taxon>Salmonella</taxon>
    </lineage>
</organism>
<dbReference type="AlphaFoldDB" id="A0A447JA97"/>
<dbReference type="GO" id="GO:0003700">
    <property type="term" value="F:DNA-binding transcription factor activity"/>
    <property type="evidence" value="ECO:0007669"/>
    <property type="project" value="TreeGrafter"/>
</dbReference>
<evidence type="ECO:0000256" key="1">
    <source>
        <dbReference type="ARBA" id="ARBA00022491"/>
    </source>
</evidence>
<dbReference type="PANTHER" id="PTHR30146:SF33">
    <property type="entry name" value="TRANSCRIPTIONAL REGULATOR"/>
    <property type="match status" value="1"/>
</dbReference>
<evidence type="ECO:0000313" key="6">
    <source>
        <dbReference type="EMBL" id="VDY36678.1"/>
    </source>
</evidence>
<evidence type="ECO:0000256" key="4">
    <source>
        <dbReference type="ARBA" id="ARBA00023163"/>
    </source>
</evidence>
<dbReference type="Pfam" id="PF13377">
    <property type="entry name" value="Peripla_BP_3"/>
    <property type="match status" value="1"/>
</dbReference>
<dbReference type="GO" id="GO:0000976">
    <property type="term" value="F:transcription cis-regulatory region binding"/>
    <property type="evidence" value="ECO:0007669"/>
    <property type="project" value="TreeGrafter"/>
</dbReference>
<name>A0A447JA97_SALET</name>
<dbReference type="InterPro" id="IPR046335">
    <property type="entry name" value="LacI/GalR-like_sensor"/>
</dbReference>
<evidence type="ECO:0000259" key="5">
    <source>
        <dbReference type="Pfam" id="PF13377"/>
    </source>
</evidence>
<dbReference type="InterPro" id="IPR028082">
    <property type="entry name" value="Peripla_BP_I"/>
</dbReference>
<keyword evidence="1" id="KW-0678">Repressor</keyword>
<dbReference type="SUPFAM" id="SSF53822">
    <property type="entry name" value="Periplasmic binding protein-like I"/>
    <property type="match status" value="1"/>
</dbReference>
<keyword evidence="4" id="KW-0804">Transcription</keyword>
<accession>A0A447JA97</accession>
<reference evidence="6 7" key="1">
    <citation type="submission" date="2018-12" db="EMBL/GenBank/DDBJ databases">
        <authorList>
            <consortium name="Pathogen Informatics"/>
        </authorList>
    </citation>
    <scope>NUCLEOTIDE SEQUENCE [LARGE SCALE GENOMIC DNA]</scope>
    <source>
        <strain evidence="6 7">NCTC7102</strain>
    </source>
</reference>
<gene>
    <name evidence="6" type="primary">lacI1</name>
    <name evidence="6" type="ORF">NCTC7102_00186</name>
</gene>
<dbReference type="EMBL" id="LR133909">
    <property type="protein sequence ID" value="VDY36678.1"/>
    <property type="molecule type" value="Genomic_DNA"/>
</dbReference>
<sequence>MEAESRGLRIPHDLAVIGFGDLDFAASNRPSITTVSVDRRAIGQRAATLLADRIEQKPCAEAIVDIGFHLIERESA</sequence>
<dbReference type="PANTHER" id="PTHR30146">
    <property type="entry name" value="LACI-RELATED TRANSCRIPTIONAL REPRESSOR"/>
    <property type="match status" value="1"/>
</dbReference>
<evidence type="ECO:0000256" key="3">
    <source>
        <dbReference type="ARBA" id="ARBA00023125"/>
    </source>
</evidence>